<feature type="transmembrane region" description="Helical" evidence="7">
    <location>
        <begin position="167"/>
        <end position="185"/>
    </location>
</feature>
<dbReference type="EC" id="2.7.13.3" evidence="2"/>
<dbReference type="Pfam" id="PF02518">
    <property type="entry name" value="HATPase_c"/>
    <property type="match status" value="1"/>
</dbReference>
<proteinExistence type="predicted"/>
<keyword evidence="4" id="KW-0808">Transferase</keyword>
<dbReference type="Gene3D" id="3.30.565.10">
    <property type="entry name" value="Histidine kinase-like ATPase, C-terminal domain"/>
    <property type="match status" value="1"/>
</dbReference>
<dbReference type="PANTHER" id="PTHR43711:SF1">
    <property type="entry name" value="HISTIDINE KINASE 1"/>
    <property type="match status" value="1"/>
</dbReference>
<evidence type="ECO:0000313" key="10">
    <source>
        <dbReference type="Proteomes" id="UP001364156"/>
    </source>
</evidence>
<feature type="transmembrane region" description="Helical" evidence="7">
    <location>
        <begin position="81"/>
        <end position="101"/>
    </location>
</feature>
<dbReference type="SMART" id="SM00387">
    <property type="entry name" value="HATPase_c"/>
    <property type="match status" value="1"/>
</dbReference>
<sequence length="456" mass="50539">MIQIKRQLKDFAQSGLELFWQRQATLAGATLLAAYYINIQTALACYAFCQICETLDYCVAKRVLAWDGKNKRDAVRYLNKLSVTSALCAMSIVLYIVLMAFAEGPSLHMGPLFFLFAAALYSAMNTCQIPRILVIRLCVYSAAFVFIPVYDIWVVRPPLDSDLWKQLGIVLFVLYFLIECSRKFLENYMARLKHLRELRIERDRVTDAYKVQSQFIAIVSHELRTPLTSVKASLDLLNDDKFGRLPNELKTIAKLGQAGGNRLAVLINDLLDFQALKSGEVALDLSTIDLAQFVRTAVAEHRALGGDRDITIAAHTPDELVQVEGDTRRLMQVMSNVLSNAIKFSQDGGVVNVYVETSGSKAKILIRDTGVGIPVNSKNIVFAPFQQVACPDKRDHGGTGLGMSISKKILEAHGGTIDYKSEVGVETTFTIELNRLAVNTATQPLIPNKSVSHAAE</sequence>
<feature type="transmembrane region" description="Helical" evidence="7">
    <location>
        <begin position="107"/>
        <end position="124"/>
    </location>
</feature>
<evidence type="ECO:0000256" key="6">
    <source>
        <dbReference type="ARBA" id="ARBA00023012"/>
    </source>
</evidence>
<evidence type="ECO:0000256" key="7">
    <source>
        <dbReference type="SAM" id="Phobius"/>
    </source>
</evidence>
<dbReference type="EMBL" id="CP146069">
    <property type="protein sequence ID" value="WWR47302.1"/>
    <property type="molecule type" value="Genomic_DNA"/>
</dbReference>
<comment type="catalytic activity">
    <reaction evidence="1">
        <text>ATP + protein L-histidine = ADP + protein N-phospho-L-histidine.</text>
        <dbReference type="EC" id="2.7.13.3"/>
    </reaction>
</comment>
<dbReference type="CDD" id="cd00082">
    <property type="entry name" value="HisKA"/>
    <property type="match status" value="1"/>
</dbReference>
<keyword evidence="7" id="KW-1133">Transmembrane helix</keyword>
<dbReference type="PROSITE" id="PS50109">
    <property type="entry name" value="HIS_KIN"/>
    <property type="match status" value="1"/>
</dbReference>
<dbReference type="SMART" id="SM00388">
    <property type="entry name" value="HisKA"/>
    <property type="match status" value="1"/>
</dbReference>
<dbReference type="InterPro" id="IPR036097">
    <property type="entry name" value="HisK_dim/P_sf"/>
</dbReference>
<dbReference type="PRINTS" id="PR00344">
    <property type="entry name" value="BCTRLSENSOR"/>
</dbReference>
<dbReference type="PANTHER" id="PTHR43711">
    <property type="entry name" value="TWO-COMPONENT HISTIDINE KINASE"/>
    <property type="match status" value="1"/>
</dbReference>
<gene>
    <name evidence="9" type="ORF">RZ517_03715</name>
</gene>
<dbReference type="InterPro" id="IPR004358">
    <property type="entry name" value="Sig_transdc_His_kin-like_C"/>
</dbReference>
<protein>
    <recommendedName>
        <fullName evidence="2">histidine kinase</fullName>
        <ecNumber evidence="2">2.7.13.3</ecNumber>
    </recommendedName>
</protein>
<keyword evidence="5 9" id="KW-0418">Kinase</keyword>
<reference evidence="9 10" key="1">
    <citation type="submission" date="2023-10" db="EMBL/GenBank/DDBJ databases">
        <title>Roseovarius strain S88 nov., isolated from a marine algae.</title>
        <authorList>
            <person name="Lee M.W."/>
            <person name="Lee J.K."/>
            <person name="Kim J.M."/>
            <person name="Choi D.G."/>
            <person name="Baek J.H."/>
            <person name="Bayburt H."/>
            <person name="Jung J.J."/>
            <person name="Han D.M."/>
            <person name="Jeon C.O."/>
        </authorList>
    </citation>
    <scope>NUCLEOTIDE SEQUENCE [LARGE SCALE GENOMIC DNA]</scope>
    <source>
        <strain evidence="9 10">S88</strain>
    </source>
</reference>
<organism evidence="9 10">
    <name type="scientific">Roseovarius phycicola</name>
    <dbReference type="NCBI Taxonomy" id="3080976"/>
    <lineage>
        <taxon>Bacteria</taxon>
        <taxon>Pseudomonadati</taxon>
        <taxon>Pseudomonadota</taxon>
        <taxon>Alphaproteobacteria</taxon>
        <taxon>Rhodobacterales</taxon>
        <taxon>Roseobacteraceae</taxon>
        <taxon>Roseovarius</taxon>
    </lineage>
</organism>
<evidence type="ECO:0000256" key="2">
    <source>
        <dbReference type="ARBA" id="ARBA00012438"/>
    </source>
</evidence>
<dbReference type="SUPFAM" id="SSF55874">
    <property type="entry name" value="ATPase domain of HSP90 chaperone/DNA topoisomerase II/histidine kinase"/>
    <property type="match status" value="1"/>
</dbReference>
<keyword evidence="10" id="KW-1185">Reference proteome</keyword>
<dbReference type="Gene3D" id="1.10.287.130">
    <property type="match status" value="1"/>
</dbReference>
<dbReference type="InterPro" id="IPR005467">
    <property type="entry name" value="His_kinase_dom"/>
</dbReference>
<dbReference type="SUPFAM" id="SSF47384">
    <property type="entry name" value="Homodimeric domain of signal transducing histidine kinase"/>
    <property type="match status" value="1"/>
</dbReference>
<evidence type="ECO:0000256" key="4">
    <source>
        <dbReference type="ARBA" id="ARBA00022679"/>
    </source>
</evidence>
<dbReference type="Proteomes" id="UP001364156">
    <property type="component" value="Chromosome"/>
</dbReference>
<dbReference type="InterPro" id="IPR003594">
    <property type="entry name" value="HATPase_dom"/>
</dbReference>
<keyword evidence="7" id="KW-0472">Membrane</keyword>
<keyword evidence="3" id="KW-0597">Phosphoprotein</keyword>
<dbReference type="InterPro" id="IPR003661">
    <property type="entry name" value="HisK_dim/P_dom"/>
</dbReference>
<dbReference type="RefSeq" id="WP_338550130.1">
    <property type="nucleotide sequence ID" value="NZ_CP146069.1"/>
</dbReference>
<dbReference type="InterPro" id="IPR050736">
    <property type="entry name" value="Sensor_HK_Regulatory"/>
</dbReference>
<dbReference type="Pfam" id="PF00512">
    <property type="entry name" value="HisKA"/>
    <property type="match status" value="1"/>
</dbReference>
<feature type="domain" description="Histidine kinase" evidence="8">
    <location>
        <begin position="218"/>
        <end position="437"/>
    </location>
</feature>
<evidence type="ECO:0000256" key="1">
    <source>
        <dbReference type="ARBA" id="ARBA00000085"/>
    </source>
</evidence>
<dbReference type="GO" id="GO:0016301">
    <property type="term" value="F:kinase activity"/>
    <property type="evidence" value="ECO:0007669"/>
    <property type="project" value="UniProtKB-KW"/>
</dbReference>
<accession>A0ABZ2HJ27</accession>
<dbReference type="InterPro" id="IPR036890">
    <property type="entry name" value="HATPase_C_sf"/>
</dbReference>
<evidence type="ECO:0000256" key="3">
    <source>
        <dbReference type="ARBA" id="ARBA00022553"/>
    </source>
</evidence>
<name>A0ABZ2HJ27_9RHOB</name>
<evidence type="ECO:0000313" key="9">
    <source>
        <dbReference type="EMBL" id="WWR47302.1"/>
    </source>
</evidence>
<evidence type="ECO:0000256" key="5">
    <source>
        <dbReference type="ARBA" id="ARBA00022777"/>
    </source>
</evidence>
<feature type="transmembrane region" description="Helical" evidence="7">
    <location>
        <begin position="133"/>
        <end position="155"/>
    </location>
</feature>
<keyword evidence="7" id="KW-0812">Transmembrane</keyword>
<keyword evidence="6" id="KW-0902">Two-component regulatory system</keyword>
<evidence type="ECO:0000259" key="8">
    <source>
        <dbReference type="PROSITE" id="PS50109"/>
    </source>
</evidence>